<dbReference type="STRING" id="1188229.GlitD10_2072"/>
<dbReference type="EMBL" id="CP017675">
    <property type="protein sequence ID" value="APB34399.1"/>
    <property type="molecule type" value="Genomic_DNA"/>
</dbReference>
<sequence length="126" mass="14585">MGGLAQEQVALARRRGRLGLRCLPFQREFLSMMEERSVGVGELVGTKAVARGFTRRALSLAQAERDTDWLLALGVLRREVDGQGLTDRFRLAPLGRQLLQEWQTAYWSPPSLGERLRHIWWRWLKR</sequence>
<dbReference type="KEGG" id="glt:GlitD10_2072"/>
<dbReference type="OrthoDB" id="512175at2"/>
<dbReference type="NCBIfam" id="NF045586">
    <property type="entry name" value="Npun_F0494_fam"/>
    <property type="match status" value="1"/>
</dbReference>
<dbReference type="InterPro" id="IPR054651">
    <property type="entry name" value="Npun_F0494-like"/>
</dbReference>
<proteinExistence type="predicted"/>
<dbReference type="AlphaFoldDB" id="A0A1J0AER0"/>
<keyword evidence="2" id="KW-1185">Reference proteome</keyword>
<protein>
    <submittedName>
        <fullName evidence="1">Uncharacterized protein</fullName>
    </submittedName>
</protein>
<gene>
    <name evidence="1" type="ORF">GlitD10_2072</name>
</gene>
<accession>A0A1J0AER0</accession>
<organism evidence="1 2">
    <name type="scientific">Gloeomargarita lithophora Alchichica-D10</name>
    <dbReference type="NCBI Taxonomy" id="1188229"/>
    <lineage>
        <taxon>Bacteria</taxon>
        <taxon>Bacillati</taxon>
        <taxon>Cyanobacteriota</taxon>
        <taxon>Cyanophyceae</taxon>
        <taxon>Gloeomargaritales</taxon>
        <taxon>Gloeomargaritaceae</taxon>
        <taxon>Gloeomargarita</taxon>
    </lineage>
</organism>
<evidence type="ECO:0000313" key="1">
    <source>
        <dbReference type="EMBL" id="APB34399.1"/>
    </source>
</evidence>
<name>A0A1J0AER0_9CYAN</name>
<dbReference type="Proteomes" id="UP000180235">
    <property type="component" value="Chromosome"/>
</dbReference>
<evidence type="ECO:0000313" key="2">
    <source>
        <dbReference type="Proteomes" id="UP000180235"/>
    </source>
</evidence>
<reference evidence="1 2" key="1">
    <citation type="submission" date="2016-10" db="EMBL/GenBank/DDBJ databases">
        <title>Description of Gloeomargarita lithophora gen. nov., sp. nov., a thylakoid-bearing basal-branching cyanobacterium with intracellular carbonates, and proposal for Gloeomargaritales ord. nov.</title>
        <authorList>
            <person name="Moreira D."/>
            <person name="Tavera R."/>
            <person name="Benzerara K."/>
            <person name="Skouri-Panet F."/>
            <person name="Couradeau E."/>
            <person name="Gerard E."/>
            <person name="Loussert C."/>
            <person name="Novelo E."/>
            <person name="Zivanovic Y."/>
            <person name="Lopez-Garcia P."/>
        </authorList>
    </citation>
    <scope>NUCLEOTIDE SEQUENCE [LARGE SCALE GENOMIC DNA]</scope>
    <source>
        <strain evidence="1 2">D10</strain>
    </source>
</reference>